<dbReference type="PANTHER" id="PTHR12631">
    <property type="entry name" value="ALPHA-L-IDURONIDASE"/>
    <property type="match status" value="1"/>
</dbReference>
<keyword evidence="7" id="KW-1185">Reference proteome</keyword>
<dbReference type="RefSeq" id="WP_166825606.1">
    <property type="nucleotide sequence ID" value="NZ_JAAOLX010000005.1"/>
</dbReference>
<dbReference type="Proteomes" id="UP000712570">
    <property type="component" value="Unassembled WGS sequence"/>
</dbReference>
<keyword evidence="1 3" id="KW-0378">Hydrolase</keyword>
<gene>
    <name evidence="6" type="ORF">HA050_10550</name>
</gene>
<dbReference type="SUPFAM" id="SSF51445">
    <property type="entry name" value="(Trans)glycosidases"/>
    <property type="match status" value="1"/>
</dbReference>
<feature type="signal peptide" evidence="4">
    <location>
        <begin position="1"/>
        <end position="19"/>
    </location>
</feature>
<keyword evidence="2 3" id="KW-0326">Glycosidase</keyword>
<dbReference type="InterPro" id="IPR001547">
    <property type="entry name" value="Glyco_hydro_5"/>
</dbReference>
<accession>A0ABX0L1Z2</accession>
<dbReference type="EMBL" id="JAAOLX010000005">
    <property type="protein sequence ID" value="NHQ86553.1"/>
    <property type="molecule type" value="Genomic_DNA"/>
</dbReference>
<feature type="chain" id="PRO_5046521408" evidence="4">
    <location>
        <begin position="20"/>
        <end position="429"/>
    </location>
</feature>
<evidence type="ECO:0000256" key="2">
    <source>
        <dbReference type="ARBA" id="ARBA00023295"/>
    </source>
</evidence>
<dbReference type="PANTHER" id="PTHR12631:SF10">
    <property type="entry name" value="BETA-XYLOSIDASE-LIKE PROTEIN-RELATED"/>
    <property type="match status" value="1"/>
</dbReference>
<reference evidence="6 7" key="1">
    <citation type="submission" date="2020-03" db="EMBL/GenBank/DDBJ databases">
        <title>Draft genome sequence of environmentally isolated violet-colored cultures.</title>
        <authorList>
            <person name="Wilson H.S."/>
        </authorList>
    </citation>
    <scope>NUCLEOTIDE SEQUENCE [LARGE SCALE GENOMIC DNA]</scope>
    <source>
        <strain evidence="6 7">HSC-16F04</strain>
    </source>
</reference>
<evidence type="ECO:0000259" key="5">
    <source>
        <dbReference type="Pfam" id="PF00150"/>
    </source>
</evidence>
<comment type="similarity">
    <text evidence="3">Belongs to the glycosyl hydrolase 5 (cellulase A) family.</text>
</comment>
<organism evidence="6 7">
    <name type="scientific">Iodobacter violaceini</name>
    <dbReference type="NCBI Taxonomy" id="3044271"/>
    <lineage>
        <taxon>Bacteria</taxon>
        <taxon>Pseudomonadati</taxon>
        <taxon>Pseudomonadota</taxon>
        <taxon>Betaproteobacteria</taxon>
        <taxon>Neisseriales</taxon>
        <taxon>Chitinibacteraceae</taxon>
        <taxon>Iodobacter</taxon>
    </lineage>
</organism>
<keyword evidence="4" id="KW-0732">Signal</keyword>
<evidence type="ECO:0000313" key="7">
    <source>
        <dbReference type="Proteomes" id="UP000712570"/>
    </source>
</evidence>
<protein>
    <submittedName>
        <fullName evidence="6">Cellulase family glycosylhydrolase</fullName>
    </submittedName>
</protein>
<proteinExistence type="inferred from homology"/>
<evidence type="ECO:0000256" key="4">
    <source>
        <dbReference type="SAM" id="SignalP"/>
    </source>
</evidence>
<dbReference type="Gene3D" id="3.20.20.80">
    <property type="entry name" value="Glycosidases"/>
    <property type="match status" value="1"/>
</dbReference>
<dbReference type="InterPro" id="IPR051923">
    <property type="entry name" value="Glycosyl_Hydrolase_39"/>
</dbReference>
<evidence type="ECO:0000313" key="6">
    <source>
        <dbReference type="EMBL" id="NHQ86553.1"/>
    </source>
</evidence>
<dbReference type="Pfam" id="PF00150">
    <property type="entry name" value="Cellulase"/>
    <property type="match status" value="1"/>
</dbReference>
<dbReference type="InterPro" id="IPR017853">
    <property type="entry name" value="GH"/>
</dbReference>
<comment type="caution">
    <text evidence="6">The sequence shown here is derived from an EMBL/GenBank/DDBJ whole genome shotgun (WGS) entry which is preliminary data.</text>
</comment>
<evidence type="ECO:0000256" key="3">
    <source>
        <dbReference type="RuleBase" id="RU361153"/>
    </source>
</evidence>
<name>A0ABX0L1Z2_9NEIS</name>
<feature type="domain" description="Glycoside hydrolase family 5" evidence="5">
    <location>
        <begin position="35"/>
        <end position="276"/>
    </location>
</feature>
<evidence type="ECO:0000256" key="1">
    <source>
        <dbReference type="ARBA" id="ARBA00022801"/>
    </source>
</evidence>
<sequence length="429" mass="48292">MRFINCCLFAALLAGPAFGAETKLVASKPLVWRDFLGVNAHFLWFSPQQAAQQMDRLRDLGLEWTRVDLHWDRHEAKENEYLFKPIDHVVDALKEKQLKSVFYLVGSAPFASSAPASASNKDQYPPKDNEVFAKRMGMLAHRYPSVDAWQIWNEPNLPSFWQPAENAADYGRLLQSSVRVLKQVAPGKPVVMAGMAYYSQMPVRKGLMLEELGKMGALGLGAVVAYHPYSQAPEGDEVKARDFILRTKEINQRLRTMKVPGIWATEWGWSSYAGPEEEQNIIGEAGQADYLLRRLVLMSVADFDRIFLFALSDLDSRAGVRDRSYGLLNLQGKPKPAYTALARFLNITGPRLLPDDSPVYKATLDGLYSVAWKKPDGTHLWMFWANQPGKLELAISGEITLHQPLSGLKTPLKSSTLAVTRQLQILEWR</sequence>